<dbReference type="EMBL" id="JAWLKA010000035">
    <property type="protein sequence ID" value="MDV6286240.1"/>
    <property type="molecule type" value="Genomic_DNA"/>
</dbReference>
<proteinExistence type="predicted"/>
<keyword evidence="3" id="KW-1185">Reference proteome</keyword>
<feature type="region of interest" description="Disordered" evidence="1">
    <location>
        <begin position="1"/>
        <end position="44"/>
    </location>
</feature>
<evidence type="ECO:0008006" key="4">
    <source>
        <dbReference type="Google" id="ProtNLM"/>
    </source>
</evidence>
<dbReference type="Proteomes" id="UP001185737">
    <property type="component" value="Unassembled WGS sequence"/>
</dbReference>
<organism evidence="2 3">
    <name type="scientific">Rhodococcus jostii</name>
    <dbReference type="NCBI Taxonomy" id="132919"/>
    <lineage>
        <taxon>Bacteria</taxon>
        <taxon>Bacillati</taxon>
        <taxon>Actinomycetota</taxon>
        <taxon>Actinomycetes</taxon>
        <taxon>Mycobacteriales</taxon>
        <taxon>Nocardiaceae</taxon>
        <taxon>Rhodococcus</taxon>
    </lineage>
</organism>
<gene>
    <name evidence="2" type="ORF">R3Q59_37800</name>
</gene>
<name>A0ABU4CSR7_RHOJO</name>
<feature type="compositionally biased region" description="Polar residues" evidence="1">
    <location>
        <begin position="17"/>
        <end position="32"/>
    </location>
</feature>
<sequence length="80" mass="8507">MPGAQLHLPSPRAGSRVKSTAGSARVNPQSTPGPIRPSARKSLSLNNNCSRTVEDLMKQKLVSLDAVDITVLDEADHMAD</sequence>
<evidence type="ECO:0000256" key="1">
    <source>
        <dbReference type="SAM" id="MobiDB-lite"/>
    </source>
</evidence>
<comment type="caution">
    <text evidence="2">The sequence shown here is derived from an EMBL/GenBank/DDBJ whole genome shotgun (WGS) entry which is preliminary data.</text>
</comment>
<evidence type="ECO:0000313" key="2">
    <source>
        <dbReference type="EMBL" id="MDV6286240.1"/>
    </source>
</evidence>
<evidence type="ECO:0000313" key="3">
    <source>
        <dbReference type="Proteomes" id="UP001185737"/>
    </source>
</evidence>
<protein>
    <recommendedName>
        <fullName evidence="4">Transposase</fullName>
    </recommendedName>
</protein>
<accession>A0ABU4CSR7</accession>
<dbReference type="RefSeq" id="WP_317571407.1">
    <property type="nucleotide sequence ID" value="NZ_JAWLKA010000035.1"/>
</dbReference>
<reference evidence="2 3" key="1">
    <citation type="submission" date="2023-10" db="EMBL/GenBank/DDBJ databases">
        <title>Development of a sustainable strategy for remediation of hydrocarbon-contaminated territories based on the waste exchange concept.</title>
        <authorList>
            <person name="Krivoruchko A."/>
        </authorList>
    </citation>
    <scope>NUCLEOTIDE SEQUENCE [LARGE SCALE GENOMIC DNA]</scope>
    <source>
        <strain evidence="2 3">IEGM 60</strain>
    </source>
</reference>